<reference evidence="1 2" key="2">
    <citation type="journal article" date="2022" name="Mol. Ecol. Resour.">
        <title>The genomes of chicory, endive, great burdock and yacon provide insights into Asteraceae paleo-polyploidization history and plant inulin production.</title>
        <authorList>
            <person name="Fan W."/>
            <person name="Wang S."/>
            <person name="Wang H."/>
            <person name="Wang A."/>
            <person name="Jiang F."/>
            <person name="Liu H."/>
            <person name="Zhao H."/>
            <person name="Xu D."/>
            <person name="Zhang Y."/>
        </authorList>
    </citation>
    <scope>NUCLEOTIDE SEQUENCE [LARGE SCALE GENOMIC DNA]</scope>
    <source>
        <strain evidence="2">cv. Punajuju</strain>
        <tissue evidence="1">Leaves</tissue>
    </source>
</reference>
<dbReference type="EMBL" id="CM042013">
    <property type="protein sequence ID" value="KAI3740056.1"/>
    <property type="molecule type" value="Genomic_DNA"/>
</dbReference>
<proteinExistence type="predicted"/>
<comment type="caution">
    <text evidence="1">The sequence shown here is derived from an EMBL/GenBank/DDBJ whole genome shotgun (WGS) entry which is preliminary data.</text>
</comment>
<evidence type="ECO:0000313" key="1">
    <source>
        <dbReference type="EMBL" id="KAI3740056.1"/>
    </source>
</evidence>
<protein>
    <submittedName>
        <fullName evidence="1">Uncharacterized protein</fullName>
    </submittedName>
</protein>
<organism evidence="1 2">
    <name type="scientific">Cichorium intybus</name>
    <name type="common">Chicory</name>
    <dbReference type="NCBI Taxonomy" id="13427"/>
    <lineage>
        <taxon>Eukaryota</taxon>
        <taxon>Viridiplantae</taxon>
        <taxon>Streptophyta</taxon>
        <taxon>Embryophyta</taxon>
        <taxon>Tracheophyta</taxon>
        <taxon>Spermatophyta</taxon>
        <taxon>Magnoliopsida</taxon>
        <taxon>eudicotyledons</taxon>
        <taxon>Gunneridae</taxon>
        <taxon>Pentapetalae</taxon>
        <taxon>asterids</taxon>
        <taxon>campanulids</taxon>
        <taxon>Asterales</taxon>
        <taxon>Asteraceae</taxon>
        <taxon>Cichorioideae</taxon>
        <taxon>Cichorieae</taxon>
        <taxon>Cichoriinae</taxon>
        <taxon>Cichorium</taxon>
    </lineage>
</organism>
<keyword evidence="2" id="KW-1185">Reference proteome</keyword>
<accession>A0ACB9D0M0</accession>
<evidence type="ECO:0000313" key="2">
    <source>
        <dbReference type="Proteomes" id="UP001055811"/>
    </source>
</evidence>
<dbReference type="Proteomes" id="UP001055811">
    <property type="component" value="Linkage Group LG05"/>
</dbReference>
<name>A0ACB9D0M0_CICIN</name>
<reference evidence="2" key="1">
    <citation type="journal article" date="2022" name="Mol. Ecol. Resour.">
        <title>The genomes of chicory, endive, great burdock and yacon provide insights into Asteraceae palaeo-polyploidization history and plant inulin production.</title>
        <authorList>
            <person name="Fan W."/>
            <person name="Wang S."/>
            <person name="Wang H."/>
            <person name="Wang A."/>
            <person name="Jiang F."/>
            <person name="Liu H."/>
            <person name="Zhao H."/>
            <person name="Xu D."/>
            <person name="Zhang Y."/>
        </authorList>
    </citation>
    <scope>NUCLEOTIDE SEQUENCE [LARGE SCALE GENOMIC DNA]</scope>
    <source>
        <strain evidence="2">cv. Punajuju</strain>
    </source>
</reference>
<gene>
    <name evidence="1" type="ORF">L2E82_30473</name>
</gene>
<sequence>MNTRKHANIISVHAEFSWNCLGILKRRRPKSLKFLSWKTTNFIKPPHLKKHGCDRILIHVSSEEEFLKDVMQFLILRGHNRLIYQGGIAEFPDAMLNAKRLDLYNLCRDVSDEEYIGMQRHSFGHYIACDAVLNEEYWIAAWMCAEAHCEASSYNKSVVSLNISILSGMIRQRKELIRILAEAENVALLQAANFNGHKWSICAGLNYSYGA</sequence>